<protein>
    <submittedName>
        <fullName evidence="2">Stage III sporulation protein AF</fullName>
    </submittedName>
</protein>
<evidence type="ECO:0000313" key="2">
    <source>
        <dbReference type="EMBL" id="SHJ75632.1"/>
    </source>
</evidence>
<dbReference type="EMBL" id="FRAH01000005">
    <property type="protein sequence ID" value="SHJ75632.1"/>
    <property type="molecule type" value="Genomic_DNA"/>
</dbReference>
<name>A0A1M6LWU7_9FIRM</name>
<dbReference type="AlphaFoldDB" id="A0A1M6LWU7"/>
<organism evidence="2 3">
    <name type="scientific">Anaerotignum lactatifermentans DSM 14214</name>
    <dbReference type="NCBI Taxonomy" id="1121323"/>
    <lineage>
        <taxon>Bacteria</taxon>
        <taxon>Bacillati</taxon>
        <taxon>Bacillota</taxon>
        <taxon>Clostridia</taxon>
        <taxon>Lachnospirales</taxon>
        <taxon>Anaerotignaceae</taxon>
        <taxon>Anaerotignum</taxon>
    </lineage>
</organism>
<accession>A0A1M6LWU7</accession>
<evidence type="ECO:0000313" key="3">
    <source>
        <dbReference type="Proteomes" id="UP000183975"/>
    </source>
</evidence>
<sequence length="150" mass="17102">MMEAFTAYIKTISALTVFSVAVGLLMPKGNFRQYTRWILGLLVLLAVLKPMLGLFHLEEMDFSQFFALPEQEVSYDAELGENWTRKTMENQVLSELQRQEPNVDDVHIAWNEESGLPEEMEISGRNLPESLKEDAAKEYGMETEAITLVP</sequence>
<keyword evidence="1" id="KW-1133">Transmembrane helix</keyword>
<keyword evidence="1" id="KW-0472">Membrane</keyword>
<evidence type="ECO:0000256" key="1">
    <source>
        <dbReference type="SAM" id="Phobius"/>
    </source>
</evidence>
<proteinExistence type="predicted"/>
<dbReference type="Proteomes" id="UP000183975">
    <property type="component" value="Unassembled WGS sequence"/>
</dbReference>
<keyword evidence="3" id="KW-1185">Reference proteome</keyword>
<dbReference type="RefSeq" id="WP_072848691.1">
    <property type="nucleotide sequence ID" value="NZ_FRAH01000005.1"/>
</dbReference>
<reference evidence="2 3" key="1">
    <citation type="submission" date="2016-11" db="EMBL/GenBank/DDBJ databases">
        <authorList>
            <person name="Jaros S."/>
            <person name="Januszkiewicz K."/>
            <person name="Wedrychowicz H."/>
        </authorList>
    </citation>
    <scope>NUCLEOTIDE SEQUENCE [LARGE SCALE GENOMIC DNA]</scope>
    <source>
        <strain evidence="2 3">DSM 14214</strain>
    </source>
</reference>
<keyword evidence="1" id="KW-0812">Transmembrane</keyword>
<feature type="transmembrane region" description="Helical" evidence="1">
    <location>
        <begin position="6"/>
        <end position="25"/>
    </location>
</feature>
<gene>
    <name evidence="2" type="ORF">SAMN02745138_00452</name>
</gene>
<dbReference type="InterPro" id="IPR014245">
    <property type="entry name" value="Spore_III_AF"/>
</dbReference>
<dbReference type="Pfam" id="PF09581">
    <property type="entry name" value="Spore_III_AF"/>
    <property type="match status" value="1"/>
</dbReference>
<feature type="transmembrane region" description="Helical" evidence="1">
    <location>
        <begin position="37"/>
        <end position="57"/>
    </location>
</feature>